<accession>A0AAP0BPT8</accession>
<dbReference type="InterPro" id="IPR050279">
    <property type="entry name" value="Plant_def-hormone_signal"/>
</dbReference>
<dbReference type="SMART" id="SM01037">
    <property type="entry name" value="Bet_v_1"/>
    <property type="match status" value="1"/>
</dbReference>
<name>A0AAP0BPT8_9ASPA</name>
<proteinExistence type="inferred from homology"/>
<dbReference type="GO" id="GO:0010427">
    <property type="term" value="F:abscisic acid binding"/>
    <property type="evidence" value="ECO:0007669"/>
    <property type="project" value="InterPro"/>
</dbReference>
<reference evidence="3 4" key="1">
    <citation type="journal article" date="2022" name="Nat. Plants">
        <title>Genomes of leafy and leafless Platanthera orchids illuminate the evolution of mycoheterotrophy.</title>
        <authorList>
            <person name="Li M.H."/>
            <person name="Liu K.W."/>
            <person name="Li Z."/>
            <person name="Lu H.C."/>
            <person name="Ye Q.L."/>
            <person name="Zhang D."/>
            <person name="Wang J.Y."/>
            <person name="Li Y.F."/>
            <person name="Zhong Z.M."/>
            <person name="Liu X."/>
            <person name="Yu X."/>
            <person name="Liu D.K."/>
            <person name="Tu X.D."/>
            <person name="Liu B."/>
            <person name="Hao Y."/>
            <person name="Liao X.Y."/>
            <person name="Jiang Y.T."/>
            <person name="Sun W.H."/>
            <person name="Chen J."/>
            <person name="Chen Y.Q."/>
            <person name="Ai Y."/>
            <person name="Zhai J.W."/>
            <person name="Wu S.S."/>
            <person name="Zhou Z."/>
            <person name="Hsiao Y.Y."/>
            <person name="Wu W.L."/>
            <person name="Chen Y.Y."/>
            <person name="Lin Y.F."/>
            <person name="Hsu J.L."/>
            <person name="Li C.Y."/>
            <person name="Wang Z.W."/>
            <person name="Zhao X."/>
            <person name="Zhong W.Y."/>
            <person name="Ma X.K."/>
            <person name="Ma L."/>
            <person name="Huang J."/>
            <person name="Chen G.Z."/>
            <person name="Huang M.Z."/>
            <person name="Huang L."/>
            <person name="Peng D.H."/>
            <person name="Luo Y.B."/>
            <person name="Zou S.Q."/>
            <person name="Chen S.P."/>
            <person name="Lan S."/>
            <person name="Tsai W.C."/>
            <person name="Van de Peer Y."/>
            <person name="Liu Z.J."/>
        </authorList>
    </citation>
    <scope>NUCLEOTIDE SEQUENCE [LARGE SCALE GENOMIC DNA]</scope>
    <source>
        <strain evidence="3">Lor287</strain>
    </source>
</reference>
<gene>
    <name evidence="3" type="ORF">KSP39_PZI006825</name>
</gene>
<dbReference type="EMBL" id="JBBWWQ010000005">
    <property type="protein sequence ID" value="KAK8946858.1"/>
    <property type="molecule type" value="Genomic_DNA"/>
</dbReference>
<dbReference type="GO" id="GO:0005634">
    <property type="term" value="C:nucleus"/>
    <property type="evidence" value="ECO:0007669"/>
    <property type="project" value="TreeGrafter"/>
</dbReference>
<dbReference type="GO" id="GO:0038023">
    <property type="term" value="F:signaling receptor activity"/>
    <property type="evidence" value="ECO:0007669"/>
    <property type="project" value="InterPro"/>
</dbReference>
<dbReference type="Pfam" id="PF00407">
    <property type="entry name" value="Bet_v_1"/>
    <property type="match status" value="1"/>
</dbReference>
<evidence type="ECO:0000313" key="3">
    <source>
        <dbReference type="EMBL" id="KAK8946858.1"/>
    </source>
</evidence>
<dbReference type="GO" id="GO:0006952">
    <property type="term" value="P:defense response"/>
    <property type="evidence" value="ECO:0007669"/>
    <property type="project" value="InterPro"/>
</dbReference>
<dbReference type="PANTHER" id="PTHR31213:SF201">
    <property type="entry name" value="OS03G0300400 PROTEIN"/>
    <property type="match status" value="1"/>
</dbReference>
<dbReference type="Gene3D" id="3.30.530.20">
    <property type="match status" value="1"/>
</dbReference>
<dbReference type="GO" id="GO:0009738">
    <property type="term" value="P:abscisic acid-activated signaling pathway"/>
    <property type="evidence" value="ECO:0007669"/>
    <property type="project" value="InterPro"/>
</dbReference>
<evidence type="ECO:0000259" key="2">
    <source>
        <dbReference type="SMART" id="SM01037"/>
    </source>
</evidence>
<dbReference type="Proteomes" id="UP001418222">
    <property type="component" value="Unassembled WGS sequence"/>
</dbReference>
<dbReference type="InterPro" id="IPR000916">
    <property type="entry name" value="Bet_v_I/MLP"/>
</dbReference>
<evidence type="ECO:0000256" key="1">
    <source>
        <dbReference type="ARBA" id="ARBA00009744"/>
    </source>
</evidence>
<dbReference type="InterPro" id="IPR023393">
    <property type="entry name" value="START-like_dom_sf"/>
</dbReference>
<dbReference type="PANTHER" id="PTHR31213">
    <property type="entry name" value="OS08G0374000 PROTEIN-RELATED"/>
    <property type="match status" value="1"/>
</dbReference>
<dbReference type="PRINTS" id="PR00634">
    <property type="entry name" value="BETALLERGEN"/>
</dbReference>
<dbReference type="SUPFAM" id="SSF55961">
    <property type="entry name" value="Bet v1-like"/>
    <property type="match status" value="1"/>
</dbReference>
<evidence type="ECO:0000313" key="4">
    <source>
        <dbReference type="Proteomes" id="UP001418222"/>
    </source>
</evidence>
<dbReference type="GO" id="GO:0005737">
    <property type="term" value="C:cytoplasm"/>
    <property type="evidence" value="ECO:0007669"/>
    <property type="project" value="TreeGrafter"/>
</dbReference>
<protein>
    <recommendedName>
        <fullName evidence="2">Bet v I/Major latex protein domain-containing protein</fullName>
    </recommendedName>
</protein>
<sequence length="167" mass="18196">MIQTPNSVGKMSSSWSFEVDSLAPTAPLFVAAFADWHNLGPKLIPDIITGITILSGNCSPGSIRRINFSPAVPFGFVKERLDSIDREKLEMKITIMEGGDLGKKMKSASSHFKVNPRGSGSTVKWVLTHEVIPGADISGNFQLCKEGFARSIKAVEEYLLTNPHTYA</sequence>
<dbReference type="GO" id="GO:0004864">
    <property type="term" value="F:protein phosphatase inhibitor activity"/>
    <property type="evidence" value="ECO:0007669"/>
    <property type="project" value="InterPro"/>
</dbReference>
<organism evidence="3 4">
    <name type="scientific">Platanthera zijinensis</name>
    <dbReference type="NCBI Taxonomy" id="2320716"/>
    <lineage>
        <taxon>Eukaryota</taxon>
        <taxon>Viridiplantae</taxon>
        <taxon>Streptophyta</taxon>
        <taxon>Embryophyta</taxon>
        <taxon>Tracheophyta</taxon>
        <taxon>Spermatophyta</taxon>
        <taxon>Magnoliopsida</taxon>
        <taxon>Liliopsida</taxon>
        <taxon>Asparagales</taxon>
        <taxon>Orchidaceae</taxon>
        <taxon>Orchidoideae</taxon>
        <taxon>Orchideae</taxon>
        <taxon>Orchidinae</taxon>
        <taxon>Platanthera</taxon>
    </lineage>
</organism>
<dbReference type="CDD" id="cd07816">
    <property type="entry name" value="Bet_v1-like"/>
    <property type="match status" value="1"/>
</dbReference>
<dbReference type="FunFam" id="3.30.530.20:FF:000007">
    <property type="entry name" value="Major pollen allergen Bet v 1-A"/>
    <property type="match status" value="1"/>
</dbReference>
<comment type="similarity">
    <text evidence="1">Belongs to the BetVI family.</text>
</comment>
<dbReference type="AlphaFoldDB" id="A0AAP0BPT8"/>
<keyword evidence="4" id="KW-1185">Reference proteome</keyword>
<dbReference type="InterPro" id="IPR024949">
    <property type="entry name" value="Bet_v_I_allergen"/>
</dbReference>
<comment type="caution">
    <text evidence="3">The sequence shown here is derived from an EMBL/GenBank/DDBJ whole genome shotgun (WGS) entry which is preliminary data.</text>
</comment>
<feature type="domain" description="Bet v I/Major latex protein" evidence="2">
    <location>
        <begin position="10"/>
        <end position="162"/>
    </location>
</feature>